<dbReference type="AlphaFoldDB" id="A0A0T5VV74"/>
<proteinExistence type="predicted"/>
<gene>
    <name evidence="1" type="ORF">ASU31_00245</name>
</gene>
<dbReference type="InterPro" id="IPR018534">
    <property type="entry name" value="Tet_reg_excision_RteC"/>
</dbReference>
<evidence type="ECO:0000313" key="1">
    <source>
        <dbReference type="EMBL" id="KRT17763.1"/>
    </source>
</evidence>
<name>A0A0T5VV74_9SPHI</name>
<dbReference type="OrthoDB" id="790983at2"/>
<comment type="caution">
    <text evidence="1">The sequence shown here is derived from an EMBL/GenBank/DDBJ whole genome shotgun (WGS) entry which is preliminary data.</text>
</comment>
<dbReference type="STRING" id="687842.ASU31_00245"/>
<dbReference type="EMBL" id="LMZQ01000001">
    <property type="protein sequence ID" value="KRT17763.1"/>
    <property type="molecule type" value="Genomic_DNA"/>
</dbReference>
<keyword evidence="2" id="KW-1185">Reference proteome</keyword>
<dbReference type="Pfam" id="PF09357">
    <property type="entry name" value="RteC"/>
    <property type="match status" value="1"/>
</dbReference>
<organism evidence="1 2">
    <name type="scientific">Pedobacter ginsenosidimutans</name>
    <dbReference type="NCBI Taxonomy" id="687842"/>
    <lineage>
        <taxon>Bacteria</taxon>
        <taxon>Pseudomonadati</taxon>
        <taxon>Bacteroidota</taxon>
        <taxon>Sphingobacteriia</taxon>
        <taxon>Sphingobacteriales</taxon>
        <taxon>Sphingobacteriaceae</taxon>
        <taxon>Pedobacter</taxon>
    </lineage>
</organism>
<dbReference type="RefSeq" id="WP_057930392.1">
    <property type="nucleotide sequence ID" value="NZ_LMZQ01000001.1"/>
</dbReference>
<accession>A0A0T5VV74</accession>
<dbReference type="Proteomes" id="UP000051950">
    <property type="component" value="Unassembled WGS sequence"/>
</dbReference>
<sequence>MDIKFVDALFYNLELELVENGTSLGFYAQRLSIISSALKVLKAHVLSDGFINEDEEIYFFKYLKPRFYMLYVYEVELYNLISGIPIGTDEMVWNYYLSELSALNRFFSQHNFIYNYYAREEKGMDDSFFLRRNLDVLNPDVASSILPGITDDGFTTNQDYNFSKFKALEKLRDYILGRIRLVYVKPEPTFTVGSELGKKLKWTGEKVELVELAYGIFLSQSINAGKLEIADIVNWLEQSLNIDLGVAYRKFISISRRKNLSYTKYIDGMRDKIVAYISEKNRYIPKGF</sequence>
<reference evidence="1 2" key="1">
    <citation type="submission" date="2015-11" db="EMBL/GenBank/DDBJ databases">
        <title>Sequence of Pedobacter ginsenosidimutans.</title>
        <authorList>
            <person name="Carson E."/>
            <person name="Keyser V."/>
            <person name="Newman J."/>
            <person name="Miller J."/>
        </authorList>
    </citation>
    <scope>NUCLEOTIDE SEQUENCE [LARGE SCALE GENOMIC DNA]</scope>
    <source>
        <strain evidence="1 2">KACC 14530</strain>
    </source>
</reference>
<protein>
    <recommendedName>
        <fullName evidence="3">Tetracycline regulation of excision, RteC</fullName>
    </recommendedName>
</protein>
<evidence type="ECO:0000313" key="2">
    <source>
        <dbReference type="Proteomes" id="UP000051950"/>
    </source>
</evidence>
<evidence type="ECO:0008006" key="3">
    <source>
        <dbReference type="Google" id="ProtNLM"/>
    </source>
</evidence>